<proteinExistence type="predicted"/>
<dbReference type="EMBL" id="JBBNAE010000004">
    <property type="protein sequence ID" value="KAK9130992.1"/>
    <property type="molecule type" value="Genomic_DNA"/>
</dbReference>
<organism evidence="2 3">
    <name type="scientific">Stephania japonica</name>
    <dbReference type="NCBI Taxonomy" id="461633"/>
    <lineage>
        <taxon>Eukaryota</taxon>
        <taxon>Viridiplantae</taxon>
        <taxon>Streptophyta</taxon>
        <taxon>Embryophyta</taxon>
        <taxon>Tracheophyta</taxon>
        <taxon>Spermatophyta</taxon>
        <taxon>Magnoliopsida</taxon>
        <taxon>Ranunculales</taxon>
        <taxon>Menispermaceae</taxon>
        <taxon>Menispermoideae</taxon>
        <taxon>Cissampelideae</taxon>
        <taxon>Stephania</taxon>
    </lineage>
</organism>
<reference evidence="2 3" key="1">
    <citation type="submission" date="2024-01" db="EMBL/GenBank/DDBJ databases">
        <title>Genome assemblies of Stephania.</title>
        <authorList>
            <person name="Yang L."/>
        </authorList>
    </citation>
    <scope>NUCLEOTIDE SEQUENCE [LARGE SCALE GENOMIC DNA]</scope>
    <source>
        <strain evidence="2">QJT</strain>
        <tissue evidence="2">Leaf</tissue>
    </source>
</reference>
<dbReference type="Proteomes" id="UP001417504">
    <property type="component" value="Unassembled WGS sequence"/>
</dbReference>
<dbReference type="AlphaFoldDB" id="A0AAP0JB68"/>
<keyword evidence="3" id="KW-1185">Reference proteome</keyword>
<evidence type="ECO:0000313" key="3">
    <source>
        <dbReference type="Proteomes" id="UP001417504"/>
    </source>
</evidence>
<sequence>MGGRAEFQTGNYVVPSGERSPPLREVRCTFWASVPEEQERVPHTMKRAPPPVHKKIGVLSDAVGQSSNGTIYAD</sequence>
<feature type="region of interest" description="Disordered" evidence="1">
    <location>
        <begin position="1"/>
        <end position="21"/>
    </location>
</feature>
<evidence type="ECO:0000256" key="1">
    <source>
        <dbReference type="SAM" id="MobiDB-lite"/>
    </source>
</evidence>
<name>A0AAP0JB68_9MAGN</name>
<accession>A0AAP0JB68</accession>
<gene>
    <name evidence="2" type="ORF">Sjap_011479</name>
</gene>
<comment type="caution">
    <text evidence="2">The sequence shown here is derived from an EMBL/GenBank/DDBJ whole genome shotgun (WGS) entry which is preliminary data.</text>
</comment>
<evidence type="ECO:0000313" key="2">
    <source>
        <dbReference type="EMBL" id="KAK9130992.1"/>
    </source>
</evidence>
<protein>
    <submittedName>
        <fullName evidence="2">Uncharacterized protein</fullName>
    </submittedName>
</protein>